<dbReference type="PROSITE" id="PS01039">
    <property type="entry name" value="SBP_BACTERIAL_3"/>
    <property type="match status" value="1"/>
</dbReference>
<dbReference type="NCBIfam" id="TIGR01096">
    <property type="entry name" value="3A0103s03R"/>
    <property type="match status" value="1"/>
</dbReference>
<dbReference type="GO" id="GO:0016020">
    <property type="term" value="C:membrane"/>
    <property type="evidence" value="ECO:0007669"/>
    <property type="project" value="InterPro"/>
</dbReference>
<dbReference type="CDD" id="cd13700">
    <property type="entry name" value="PBP2_Arg_STM4351"/>
    <property type="match status" value="1"/>
</dbReference>
<dbReference type="InterPro" id="IPR001320">
    <property type="entry name" value="Iontro_rcpt_C"/>
</dbReference>
<dbReference type="EMBL" id="LDOT01000013">
    <property type="protein sequence ID" value="KLV05579.1"/>
    <property type="molecule type" value="Genomic_DNA"/>
</dbReference>
<evidence type="ECO:0000256" key="1">
    <source>
        <dbReference type="ARBA" id="ARBA00004418"/>
    </source>
</evidence>
<dbReference type="PATRIC" id="fig|1195763.3.peg.2420"/>
<protein>
    <submittedName>
        <fullName evidence="10">Arginine ABC transporter substrate-binding protein</fullName>
    </submittedName>
</protein>
<evidence type="ECO:0000256" key="2">
    <source>
        <dbReference type="ARBA" id="ARBA00010333"/>
    </source>
</evidence>
<dbReference type="SMART" id="SM00062">
    <property type="entry name" value="PBPb"/>
    <property type="match status" value="1"/>
</dbReference>
<dbReference type="Pfam" id="PF00497">
    <property type="entry name" value="SBP_bac_3"/>
    <property type="match status" value="1"/>
</dbReference>
<dbReference type="Proteomes" id="UP000036097">
    <property type="component" value="Unassembled WGS sequence"/>
</dbReference>
<evidence type="ECO:0000256" key="6">
    <source>
        <dbReference type="RuleBase" id="RU003744"/>
    </source>
</evidence>
<dbReference type="SUPFAM" id="SSF53850">
    <property type="entry name" value="Periplasmic binding protein-like II"/>
    <property type="match status" value="1"/>
</dbReference>
<organism evidence="10 11">
    <name type="scientific">Photobacterium aquae</name>
    <dbReference type="NCBI Taxonomy" id="1195763"/>
    <lineage>
        <taxon>Bacteria</taxon>
        <taxon>Pseudomonadati</taxon>
        <taxon>Pseudomonadota</taxon>
        <taxon>Gammaproteobacteria</taxon>
        <taxon>Vibrionales</taxon>
        <taxon>Vibrionaceae</taxon>
        <taxon>Photobacterium</taxon>
    </lineage>
</organism>
<dbReference type="InterPro" id="IPR018313">
    <property type="entry name" value="SBP_3_CS"/>
</dbReference>
<feature type="signal peptide" evidence="7">
    <location>
        <begin position="1"/>
        <end position="26"/>
    </location>
</feature>
<dbReference type="InterPro" id="IPR001638">
    <property type="entry name" value="Solute-binding_3/MltF_N"/>
</dbReference>
<dbReference type="Gene3D" id="3.40.190.10">
    <property type="entry name" value="Periplasmic binding protein-like II"/>
    <property type="match status" value="2"/>
</dbReference>
<name>A0A0J1H1B0_9GAMM</name>
<keyword evidence="4 7" id="KW-0732">Signal</keyword>
<dbReference type="GO" id="GO:0015276">
    <property type="term" value="F:ligand-gated monoatomic ion channel activity"/>
    <property type="evidence" value="ECO:0007669"/>
    <property type="project" value="InterPro"/>
</dbReference>
<dbReference type="PANTHER" id="PTHR35936:SF20">
    <property type="entry name" value="ABC TRANSPORTER ARGININE-BINDING PROTEIN 2-RELATED"/>
    <property type="match status" value="1"/>
</dbReference>
<dbReference type="RefSeq" id="WP_047879009.1">
    <property type="nucleotide sequence ID" value="NZ_LDOT01000013.1"/>
</dbReference>
<dbReference type="GO" id="GO:0030288">
    <property type="term" value="C:outer membrane-bounded periplasmic space"/>
    <property type="evidence" value="ECO:0007669"/>
    <property type="project" value="InterPro"/>
</dbReference>
<feature type="chain" id="PRO_5005252109" evidence="7">
    <location>
        <begin position="27"/>
        <end position="250"/>
    </location>
</feature>
<dbReference type="InterPro" id="IPR005768">
    <property type="entry name" value="Lys_Arg_Orn-bd"/>
</dbReference>
<evidence type="ECO:0000259" key="9">
    <source>
        <dbReference type="SMART" id="SM00079"/>
    </source>
</evidence>
<dbReference type="PANTHER" id="PTHR35936">
    <property type="entry name" value="MEMBRANE-BOUND LYTIC MUREIN TRANSGLYCOSYLASE F"/>
    <property type="match status" value="1"/>
</dbReference>
<comment type="subcellular location">
    <subcellularLocation>
        <location evidence="1">Periplasm</location>
    </subcellularLocation>
</comment>
<proteinExistence type="inferred from homology"/>
<dbReference type="STRING" id="1195763.ABT56_11515"/>
<dbReference type="AlphaFoldDB" id="A0A0J1H1B0"/>
<feature type="domain" description="Ionotropic glutamate receptor C-terminal" evidence="9">
    <location>
        <begin position="31"/>
        <end position="250"/>
    </location>
</feature>
<evidence type="ECO:0000256" key="7">
    <source>
        <dbReference type="SAM" id="SignalP"/>
    </source>
</evidence>
<sequence length="250" mass="27658">MSGFPFPPLGKVVLLALCTAPLGATATTQDTVKFAMNATYPPFEFTNEKNEIIGFDVDIANALCDKMKISCSYHNHAFDSLIPSIKLRRYDAAISGMDITAERQKQVAFSDPYYDNAAVFVSVNSVTYAQALKGKRVGVQNGTTHQKYIKDQLPGLIPVPYTNYQNAFIDMKSGRVDAVFGDTAVISEWMKKDSTLNMIGQPITHSAYFGQGFGIAVHPQNQALLKQLNTALVEIKADGTYQEIYNKWFM</sequence>
<keyword evidence="11" id="KW-1185">Reference proteome</keyword>
<reference evidence="10 11" key="1">
    <citation type="submission" date="2015-05" db="EMBL/GenBank/DDBJ databases">
        <title>Photobacterium galathea sp. nov.</title>
        <authorList>
            <person name="Machado H."/>
            <person name="Gram L."/>
        </authorList>
    </citation>
    <scope>NUCLEOTIDE SEQUENCE [LARGE SCALE GENOMIC DNA]</scope>
    <source>
        <strain evidence="10 11">CGMCC 1.12159</strain>
    </source>
</reference>
<comment type="similarity">
    <text evidence="2 6">Belongs to the bacterial solute-binding protein 3 family.</text>
</comment>
<dbReference type="SMART" id="SM00079">
    <property type="entry name" value="PBPe"/>
    <property type="match status" value="1"/>
</dbReference>
<evidence type="ECO:0000256" key="3">
    <source>
        <dbReference type="ARBA" id="ARBA00022448"/>
    </source>
</evidence>
<evidence type="ECO:0000313" key="11">
    <source>
        <dbReference type="Proteomes" id="UP000036097"/>
    </source>
</evidence>
<evidence type="ECO:0000259" key="8">
    <source>
        <dbReference type="SMART" id="SM00062"/>
    </source>
</evidence>
<feature type="domain" description="Solute-binding protein family 3/N-terminal" evidence="8">
    <location>
        <begin position="31"/>
        <end position="250"/>
    </location>
</feature>
<keyword evidence="3" id="KW-0813">Transport</keyword>
<comment type="caution">
    <text evidence="10">The sequence shown here is derived from an EMBL/GenBank/DDBJ whole genome shotgun (WGS) entry which is preliminary data.</text>
</comment>
<gene>
    <name evidence="10" type="ORF">ABT56_11515</name>
</gene>
<evidence type="ECO:0000256" key="5">
    <source>
        <dbReference type="ARBA" id="ARBA00022764"/>
    </source>
</evidence>
<evidence type="ECO:0000256" key="4">
    <source>
        <dbReference type="ARBA" id="ARBA00022729"/>
    </source>
</evidence>
<keyword evidence="5" id="KW-0574">Periplasm</keyword>
<accession>A0A0J1H1B0</accession>
<evidence type="ECO:0000313" key="10">
    <source>
        <dbReference type="EMBL" id="KLV05579.1"/>
    </source>
</evidence>
<dbReference type="OrthoDB" id="9768183at2"/>